<keyword evidence="4" id="KW-1185">Reference proteome</keyword>
<accession>A0A162WKM7</accession>
<feature type="region of interest" description="Disordered" evidence="1">
    <location>
        <begin position="1"/>
        <end position="233"/>
    </location>
</feature>
<dbReference type="AlphaFoldDB" id="A0A162WKM7"/>
<comment type="caution">
    <text evidence="3">The sequence shown here is derived from an EMBL/GenBank/DDBJ whole genome shotgun (WGS) entry which is preliminary data.</text>
</comment>
<evidence type="ECO:0000259" key="2">
    <source>
        <dbReference type="Pfam" id="PF13699"/>
    </source>
</evidence>
<name>A0A162WKM7_9FLAO</name>
<dbReference type="STRING" id="1642818.AWE51_19145"/>
<feature type="compositionally biased region" description="Basic and acidic residues" evidence="1">
    <location>
        <begin position="76"/>
        <end position="86"/>
    </location>
</feature>
<dbReference type="OrthoDB" id="4317910at2"/>
<feature type="compositionally biased region" description="Basic and acidic residues" evidence="1">
    <location>
        <begin position="94"/>
        <end position="122"/>
    </location>
</feature>
<feature type="domain" description="eCIS core" evidence="2">
    <location>
        <begin position="214"/>
        <end position="291"/>
    </location>
</feature>
<reference evidence="3 4" key="1">
    <citation type="submission" date="2016-01" db="EMBL/GenBank/DDBJ databases">
        <title>The draft genome sequence of Aquimarina sp. RZW4-3-2.</title>
        <authorList>
            <person name="Wang Y."/>
        </authorList>
    </citation>
    <scope>NUCLEOTIDE SEQUENCE [LARGE SCALE GENOMIC DNA]</scope>
    <source>
        <strain evidence="3 4">RZW4-3-2</strain>
    </source>
</reference>
<organism evidence="3 4">
    <name type="scientific">Aquimarina aggregata</name>
    <dbReference type="NCBI Taxonomy" id="1642818"/>
    <lineage>
        <taxon>Bacteria</taxon>
        <taxon>Pseudomonadati</taxon>
        <taxon>Bacteroidota</taxon>
        <taxon>Flavobacteriia</taxon>
        <taxon>Flavobacteriales</taxon>
        <taxon>Flavobacteriaceae</taxon>
        <taxon>Aquimarina</taxon>
    </lineage>
</organism>
<dbReference type="EMBL" id="LQRT01000060">
    <property type="protein sequence ID" value="KZS38161.1"/>
    <property type="molecule type" value="Genomic_DNA"/>
</dbReference>
<dbReference type="InterPro" id="IPR025295">
    <property type="entry name" value="eCIS_core_dom"/>
</dbReference>
<dbReference type="Proteomes" id="UP000076715">
    <property type="component" value="Unassembled WGS sequence"/>
</dbReference>
<sequence length="299" mass="33818">MKNIFSGRRNKSPHTNEEAEKEATPFFAKENKKPFFNTSKGAIQPKLAVGQPGDKYEKEADSMADAVVNNSAKPDIQNKEISDIQRESLATPQEDEKLGTAEQRVEEDKLVQEKPEVQKMEGKEEEEPVQMMSKEEEEPVQMMGEEEEEPVQMMSEEEEEPVQMMGEEEEEPVQMMEGEEEEEVQAKHNSNTTRQTANTGLSNAIKEKSGKGKQLPKNVKEEMETSFGTDFTDVNIHTDQEAARMNKELGAQAFTHGNDVYFNSGKYNPESNKGKHLLAHELTHVVQQGGKKKSKKKQK</sequence>
<feature type="compositionally biased region" description="Basic and acidic residues" evidence="1">
    <location>
        <begin position="14"/>
        <end position="33"/>
    </location>
</feature>
<feature type="compositionally biased region" description="Polar residues" evidence="1">
    <location>
        <begin position="187"/>
        <end position="202"/>
    </location>
</feature>
<evidence type="ECO:0000313" key="3">
    <source>
        <dbReference type="EMBL" id="KZS38161.1"/>
    </source>
</evidence>
<proteinExistence type="predicted"/>
<dbReference type="RefSeq" id="WP_066320134.1">
    <property type="nucleotide sequence ID" value="NZ_LQRT01000060.1"/>
</dbReference>
<protein>
    <recommendedName>
        <fullName evidence="2">eCIS core domain-containing protein</fullName>
    </recommendedName>
</protein>
<evidence type="ECO:0000256" key="1">
    <source>
        <dbReference type="SAM" id="MobiDB-lite"/>
    </source>
</evidence>
<gene>
    <name evidence="3" type="ORF">AWE51_19145</name>
</gene>
<evidence type="ECO:0000313" key="4">
    <source>
        <dbReference type="Proteomes" id="UP000076715"/>
    </source>
</evidence>
<feature type="compositionally biased region" description="Acidic residues" evidence="1">
    <location>
        <begin position="135"/>
        <end position="183"/>
    </location>
</feature>
<dbReference type="Pfam" id="PF13699">
    <property type="entry name" value="eCIS_core"/>
    <property type="match status" value="1"/>
</dbReference>